<dbReference type="PANTHER" id="PTHR36361:SF1">
    <property type="entry name" value="PROTEIN APEM9"/>
    <property type="match status" value="1"/>
</dbReference>
<sequence length="407" mass="44531">MDSGGDSVKLVSGGGQETVIDPLWKKIDRAETCLVSSMFQEAIDSATSCLRELSKRVRDEAVWVSAEARRVANATEGTDEEFGELLDMAEASGMVLLQALHESGRSSETFEVLPSIFGSVSKVPYSLVLTGICLQISAGLHGSAKIALEEYLSGWKSSEDRTSGDFMTKLVPPIGHCQKRLCVLVTGLKNTKAAMLWMSQANIPEENKKAIFEQIQQIMQHERAKGKQKEQSSDNFFCDSTSGPVSSRSNQRKREQTNGVTHIQRLSVEPEEKEVEAAPKDELSPTAGTGSSNNSRAISKGSSICNKFPFVRTVCRLIELALLRIRAYFSPRCEGLGKRKKTVLSGAFISIILIALLRNRRQLFKFLASMANPVKSAFSDLWQQAFSVQLNPLAAAQPLPSARALVG</sequence>
<protein>
    <submittedName>
        <fullName evidence="2">Uncharacterized protein</fullName>
    </submittedName>
</protein>
<organism evidence="2 3">
    <name type="scientific">Riccia sorocarpa</name>
    <dbReference type="NCBI Taxonomy" id="122646"/>
    <lineage>
        <taxon>Eukaryota</taxon>
        <taxon>Viridiplantae</taxon>
        <taxon>Streptophyta</taxon>
        <taxon>Embryophyta</taxon>
        <taxon>Marchantiophyta</taxon>
        <taxon>Marchantiopsida</taxon>
        <taxon>Marchantiidae</taxon>
        <taxon>Marchantiales</taxon>
        <taxon>Ricciaceae</taxon>
        <taxon>Riccia</taxon>
    </lineage>
</organism>
<dbReference type="AlphaFoldDB" id="A0ABD3I474"/>
<feature type="compositionally biased region" description="Polar residues" evidence="1">
    <location>
        <begin position="233"/>
        <end position="249"/>
    </location>
</feature>
<name>A0ABD3I474_9MARC</name>
<dbReference type="InterPro" id="IPR034571">
    <property type="entry name" value="APEM9"/>
</dbReference>
<keyword evidence="3" id="KW-1185">Reference proteome</keyword>
<dbReference type="EMBL" id="JBJQOH010000002">
    <property type="protein sequence ID" value="KAL3698071.1"/>
    <property type="molecule type" value="Genomic_DNA"/>
</dbReference>
<proteinExistence type="predicted"/>
<evidence type="ECO:0000313" key="3">
    <source>
        <dbReference type="Proteomes" id="UP001633002"/>
    </source>
</evidence>
<feature type="compositionally biased region" description="Basic and acidic residues" evidence="1">
    <location>
        <begin position="221"/>
        <end position="232"/>
    </location>
</feature>
<gene>
    <name evidence="2" type="ORF">R1sor_012147</name>
</gene>
<feature type="region of interest" description="Disordered" evidence="1">
    <location>
        <begin position="221"/>
        <end position="298"/>
    </location>
</feature>
<dbReference type="Proteomes" id="UP001633002">
    <property type="component" value="Unassembled WGS sequence"/>
</dbReference>
<evidence type="ECO:0000313" key="2">
    <source>
        <dbReference type="EMBL" id="KAL3698071.1"/>
    </source>
</evidence>
<feature type="compositionally biased region" description="Polar residues" evidence="1">
    <location>
        <begin position="286"/>
        <end position="298"/>
    </location>
</feature>
<evidence type="ECO:0000256" key="1">
    <source>
        <dbReference type="SAM" id="MobiDB-lite"/>
    </source>
</evidence>
<reference evidence="2 3" key="1">
    <citation type="submission" date="2024-09" db="EMBL/GenBank/DDBJ databases">
        <title>Chromosome-scale assembly of Riccia sorocarpa.</title>
        <authorList>
            <person name="Paukszto L."/>
        </authorList>
    </citation>
    <scope>NUCLEOTIDE SEQUENCE [LARGE SCALE GENOMIC DNA]</scope>
    <source>
        <strain evidence="2">LP-2024</strain>
        <tissue evidence="2">Aerial parts of the thallus</tissue>
    </source>
</reference>
<dbReference type="PANTHER" id="PTHR36361">
    <property type="entry name" value="PROTEIN APEM9"/>
    <property type="match status" value="1"/>
</dbReference>
<accession>A0ABD3I474</accession>
<comment type="caution">
    <text evidence="2">The sequence shown here is derived from an EMBL/GenBank/DDBJ whole genome shotgun (WGS) entry which is preliminary data.</text>
</comment>